<comment type="catalytic activity">
    <reaction evidence="1 9">
        <text>(2R)-2-phosphoglycerate = (2R)-3-phosphoglycerate</text>
        <dbReference type="Rhea" id="RHEA:15901"/>
        <dbReference type="ChEBI" id="CHEBI:58272"/>
        <dbReference type="ChEBI" id="CHEBI:58289"/>
        <dbReference type="EC" id="5.4.2.12"/>
    </reaction>
</comment>
<comment type="cofactor">
    <cofactor evidence="9">
        <name>Mn(2+)</name>
        <dbReference type="ChEBI" id="CHEBI:29035"/>
    </cofactor>
    <text evidence="9">Binds 2 manganese ions per subunit.</text>
</comment>
<evidence type="ECO:0000259" key="14">
    <source>
        <dbReference type="Pfam" id="PF01676"/>
    </source>
</evidence>
<dbReference type="GO" id="GO:0006096">
    <property type="term" value="P:glycolytic process"/>
    <property type="evidence" value="ECO:0007669"/>
    <property type="project" value="UniProtKB-UniRule"/>
</dbReference>
<feature type="binding site" evidence="9 12">
    <location>
        <position position="199"/>
    </location>
    <ligand>
        <name>substrate</name>
    </ligand>
</feature>
<dbReference type="Pfam" id="PF01676">
    <property type="entry name" value="Metalloenzyme"/>
    <property type="match status" value="1"/>
</dbReference>
<dbReference type="Gene3D" id="3.40.720.10">
    <property type="entry name" value="Alkaline Phosphatase, subunit A"/>
    <property type="match status" value="1"/>
</dbReference>
<comment type="function">
    <text evidence="2 9">Catalyzes the interconversion of 2-phosphoglycerate and 3-phosphoglycerate.</text>
</comment>
<dbReference type="GO" id="GO:0006007">
    <property type="term" value="P:glucose catabolic process"/>
    <property type="evidence" value="ECO:0007669"/>
    <property type="project" value="InterPro"/>
</dbReference>
<comment type="caution">
    <text evidence="16">The sequence shown here is derived from an EMBL/GenBank/DDBJ whole genome shotgun (WGS) entry which is preliminary data.</text>
</comment>
<dbReference type="EMBL" id="MFGB01000017">
    <property type="protein sequence ID" value="OGF26150.1"/>
    <property type="molecule type" value="Genomic_DNA"/>
</dbReference>
<dbReference type="InterPro" id="IPR011258">
    <property type="entry name" value="BPG-indep_PGM_N"/>
</dbReference>
<evidence type="ECO:0000256" key="2">
    <source>
        <dbReference type="ARBA" id="ARBA00002315"/>
    </source>
</evidence>
<dbReference type="GO" id="GO:0005829">
    <property type="term" value="C:cytosol"/>
    <property type="evidence" value="ECO:0007669"/>
    <property type="project" value="TreeGrafter"/>
</dbReference>
<dbReference type="EC" id="5.4.2.12" evidence="9 10"/>
<feature type="binding site" evidence="9 12">
    <location>
        <begin position="268"/>
        <end position="271"/>
    </location>
    <ligand>
        <name>substrate</name>
    </ligand>
</feature>
<comment type="subunit">
    <text evidence="9">Monomer.</text>
</comment>
<keyword evidence="6 9" id="KW-0324">Glycolysis</keyword>
<comment type="similarity">
    <text evidence="4 9">Belongs to the BPG-independent phosphoglycerate mutase family.</text>
</comment>
<dbReference type="InterPro" id="IPR006124">
    <property type="entry name" value="Metalloenzyme"/>
</dbReference>
<dbReference type="HAMAP" id="MF_01038">
    <property type="entry name" value="GpmI"/>
    <property type="match status" value="1"/>
</dbReference>
<feature type="binding site" evidence="9 12">
    <location>
        <position position="133"/>
    </location>
    <ligand>
        <name>substrate</name>
    </ligand>
</feature>
<protein>
    <recommendedName>
        <fullName evidence="9 10">2,3-bisphosphoglycerate-independent phosphoglycerate mutase</fullName>
        <shortName evidence="9">BPG-independent PGAM</shortName>
        <shortName evidence="9">Phosphoglyceromutase</shortName>
        <shortName evidence="9">iPGM</shortName>
        <ecNumber evidence="9 10">5.4.2.12</ecNumber>
    </recommendedName>
</protein>
<feature type="binding site" evidence="9 12">
    <location>
        <begin position="163"/>
        <end position="164"/>
    </location>
    <ligand>
        <name>substrate</name>
    </ligand>
</feature>
<evidence type="ECO:0000256" key="1">
    <source>
        <dbReference type="ARBA" id="ARBA00000370"/>
    </source>
</evidence>
<feature type="binding site" evidence="9 13">
    <location>
        <position position="460"/>
    </location>
    <ligand>
        <name>Mn(2+)</name>
        <dbReference type="ChEBI" id="CHEBI:29035"/>
        <label>2</label>
    </ligand>
</feature>
<feature type="domain" description="BPG-independent PGAM N-terminal" evidence="15">
    <location>
        <begin position="91"/>
        <end position="309"/>
    </location>
</feature>
<comment type="pathway">
    <text evidence="3 9">Carbohydrate degradation; glycolysis; pyruvate from D-glyceraldehyde 3-phosphate: step 3/5.</text>
</comment>
<feature type="binding site" evidence="9 13">
    <location>
        <position position="418"/>
    </location>
    <ligand>
        <name>Mn(2+)</name>
        <dbReference type="ChEBI" id="CHEBI:29035"/>
        <label>1</label>
    </ligand>
</feature>
<evidence type="ECO:0000256" key="9">
    <source>
        <dbReference type="HAMAP-Rule" id="MF_01038"/>
    </source>
</evidence>
<evidence type="ECO:0000256" key="11">
    <source>
        <dbReference type="PIRSR" id="PIRSR001492-1"/>
    </source>
</evidence>
<feature type="binding site" evidence="9 13">
    <location>
        <position position="459"/>
    </location>
    <ligand>
        <name>Mn(2+)</name>
        <dbReference type="ChEBI" id="CHEBI:29035"/>
        <label>2</label>
    </ligand>
</feature>
<proteinExistence type="inferred from homology"/>
<feature type="binding site" evidence="9 13">
    <location>
        <position position="422"/>
    </location>
    <ligand>
        <name>Mn(2+)</name>
        <dbReference type="ChEBI" id="CHEBI:29035"/>
        <label>1</label>
    </ligand>
</feature>
<sequence>MKNTNAKSQSSNLPLILIILDGWGLAKPNLGNAITLAKTPTMSGLVKKYANTKLHAHGKFVGLPLKQVGNSEAGHMNIGAGRLVEQDAVLISRSISDGTFFKNSAFLGAVRHVHKMNSKFHIIGMLSNGQSPHSDPGHLIALLRLLKERGVKNIYLHLITDGRDSPKYVSLSLVDELEKKLVNNERIATIMGRFYAMDRKKSWDRTEKAFRALAYGQGREANTAQEAITEAYNRGESDEYIEPYIVGNSYGGNTRIEDGDSVAFINLRSDRSRQLTKAFVQDDFNKMNPGSFKRGKKLKHLYFVAMTDFGPDLNEILTAYPSIDLHNTIPMQLADLKQLYIAETEKYAHITYFFNGGYAGTVAGEKHIMIPSPDVRSYDETPAMSSALLAKEVIRHLKPGSGKNWTYDFCLLNFAAPDMIGHTGNLKAGIDCCGEVDRLLAKIVKAYLSVNGTVIITADHGNIENMVNLKTGEIHTEHTTNQVPFVLVNKKIGNKIKLRQNGTLGDIGPTILELLGRKKPSEMSGKSLI</sequence>
<accession>A0A1F5SHI1</accession>
<keyword evidence="7 9" id="KW-0464">Manganese</keyword>
<dbReference type="UniPathway" id="UPA00109">
    <property type="reaction ID" value="UER00186"/>
</dbReference>
<evidence type="ECO:0000313" key="16">
    <source>
        <dbReference type="EMBL" id="OGF26150.1"/>
    </source>
</evidence>
<name>A0A1F5SHI1_9BACT</name>
<dbReference type="GO" id="GO:0004619">
    <property type="term" value="F:phosphoglycerate mutase activity"/>
    <property type="evidence" value="ECO:0007669"/>
    <property type="project" value="UniProtKB-UniRule"/>
</dbReference>
<reference evidence="16 17" key="1">
    <citation type="journal article" date="2016" name="Nat. Commun.">
        <title>Thousands of microbial genomes shed light on interconnected biogeochemical processes in an aquifer system.</title>
        <authorList>
            <person name="Anantharaman K."/>
            <person name="Brown C.T."/>
            <person name="Hug L.A."/>
            <person name="Sharon I."/>
            <person name="Castelle C.J."/>
            <person name="Probst A.J."/>
            <person name="Thomas B.C."/>
            <person name="Singh A."/>
            <person name="Wilkins M.J."/>
            <person name="Karaoz U."/>
            <person name="Brodie E.L."/>
            <person name="Williams K.H."/>
            <person name="Hubbard S.S."/>
            <person name="Banfield J.F."/>
        </authorList>
    </citation>
    <scope>NUCLEOTIDE SEQUENCE [LARGE SCALE GENOMIC DNA]</scope>
</reference>
<dbReference type="STRING" id="1797994.A2227_02945"/>
<feature type="domain" description="Metalloenzyme" evidence="14">
    <location>
        <begin position="15"/>
        <end position="518"/>
    </location>
</feature>
<dbReference type="NCBIfam" id="TIGR01307">
    <property type="entry name" value="pgm_bpd_ind"/>
    <property type="match status" value="1"/>
</dbReference>
<dbReference type="InterPro" id="IPR017850">
    <property type="entry name" value="Alkaline_phosphatase_core_sf"/>
</dbReference>
<feature type="binding site" evidence="9 12">
    <location>
        <position position="346"/>
    </location>
    <ligand>
        <name>substrate</name>
    </ligand>
</feature>
<dbReference type="FunFam" id="3.40.1450.10:FF:000002">
    <property type="entry name" value="2,3-bisphosphoglycerate-independent phosphoglycerate mutase"/>
    <property type="match status" value="1"/>
</dbReference>
<dbReference type="PANTHER" id="PTHR31637:SF0">
    <property type="entry name" value="2,3-BISPHOSPHOGLYCERATE-INDEPENDENT PHOSPHOGLYCERATE MUTASE"/>
    <property type="match status" value="1"/>
</dbReference>
<evidence type="ECO:0000256" key="7">
    <source>
        <dbReference type="ARBA" id="ARBA00023211"/>
    </source>
</evidence>
<feature type="binding site" evidence="9 13">
    <location>
        <position position="478"/>
    </location>
    <ligand>
        <name>Mn(2+)</name>
        <dbReference type="ChEBI" id="CHEBI:29035"/>
        <label>1</label>
    </ligand>
</feature>
<evidence type="ECO:0000256" key="4">
    <source>
        <dbReference type="ARBA" id="ARBA00008819"/>
    </source>
</evidence>
<feature type="binding site" evidence="9 13">
    <location>
        <position position="71"/>
    </location>
    <ligand>
        <name>Mn(2+)</name>
        <dbReference type="ChEBI" id="CHEBI:29035"/>
        <label>2</label>
    </ligand>
</feature>
<dbReference type="AlphaFoldDB" id="A0A1F5SHI1"/>
<evidence type="ECO:0000256" key="8">
    <source>
        <dbReference type="ARBA" id="ARBA00023235"/>
    </source>
</evidence>
<dbReference type="SUPFAM" id="SSF64158">
    <property type="entry name" value="2,3-Bisphosphoglycerate-independent phosphoglycerate mutase, substrate-binding domain"/>
    <property type="match status" value="1"/>
</dbReference>
<keyword evidence="8 9" id="KW-0413">Isomerase</keyword>
<evidence type="ECO:0000256" key="13">
    <source>
        <dbReference type="PIRSR" id="PIRSR001492-3"/>
    </source>
</evidence>
<dbReference type="Gene3D" id="3.40.1450.10">
    <property type="entry name" value="BPG-independent phosphoglycerate mutase, domain B"/>
    <property type="match status" value="1"/>
</dbReference>
<organism evidence="16 17">
    <name type="scientific">Candidatus Falkowbacteria bacterium RIFOXYA2_FULL_47_19</name>
    <dbReference type="NCBI Taxonomy" id="1797994"/>
    <lineage>
        <taxon>Bacteria</taxon>
        <taxon>Candidatus Falkowiibacteriota</taxon>
    </lineage>
</organism>
<evidence type="ECO:0000313" key="17">
    <source>
        <dbReference type="Proteomes" id="UP000178367"/>
    </source>
</evidence>
<dbReference type="GO" id="GO:0030145">
    <property type="term" value="F:manganese ion binding"/>
    <property type="evidence" value="ECO:0007669"/>
    <property type="project" value="UniProtKB-UniRule"/>
</dbReference>
<evidence type="ECO:0000256" key="12">
    <source>
        <dbReference type="PIRSR" id="PIRSR001492-2"/>
    </source>
</evidence>
<evidence type="ECO:0000256" key="3">
    <source>
        <dbReference type="ARBA" id="ARBA00004798"/>
    </source>
</evidence>
<evidence type="ECO:0000256" key="6">
    <source>
        <dbReference type="ARBA" id="ARBA00023152"/>
    </source>
</evidence>
<evidence type="ECO:0000259" key="15">
    <source>
        <dbReference type="Pfam" id="PF06415"/>
    </source>
</evidence>
<dbReference type="InterPro" id="IPR005995">
    <property type="entry name" value="Pgm_bpd_ind"/>
</dbReference>
<feature type="binding site" evidence="9 13">
    <location>
        <position position="21"/>
    </location>
    <ligand>
        <name>Mn(2+)</name>
        <dbReference type="ChEBI" id="CHEBI:29035"/>
        <label>2</label>
    </ligand>
</feature>
<feature type="active site" description="Phosphoserine intermediate" evidence="9 11">
    <location>
        <position position="71"/>
    </location>
</feature>
<dbReference type="CDD" id="cd16010">
    <property type="entry name" value="iPGM"/>
    <property type="match status" value="1"/>
</dbReference>
<gene>
    <name evidence="9" type="primary">gpmI</name>
    <name evidence="16" type="ORF">A2227_02945</name>
</gene>
<dbReference type="PIRSF" id="PIRSF001492">
    <property type="entry name" value="IPGAM"/>
    <property type="match status" value="1"/>
</dbReference>
<keyword evidence="5 9" id="KW-0479">Metal-binding</keyword>
<dbReference type="PANTHER" id="PTHR31637">
    <property type="entry name" value="2,3-BISPHOSPHOGLYCERATE-INDEPENDENT PHOSPHOGLYCERATE MUTASE"/>
    <property type="match status" value="1"/>
</dbReference>
<dbReference type="Proteomes" id="UP000178367">
    <property type="component" value="Unassembled WGS sequence"/>
</dbReference>
<dbReference type="SUPFAM" id="SSF53649">
    <property type="entry name" value="Alkaline phosphatase-like"/>
    <property type="match status" value="1"/>
</dbReference>
<dbReference type="InterPro" id="IPR036646">
    <property type="entry name" value="PGAM_B_sf"/>
</dbReference>
<dbReference type="Pfam" id="PF06415">
    <property type="entry name" value="iPGM_N"/>
    <property type="match status" value="1"/>
</dbReference>
<evidence type="ECO:0000256" key="5">
    <source>
        <dbReference type="ARBA" id="ARBA00022723"/>
    </source>
</evidence>
<evidence type="ECO:0000256" key="10">
    <source>
        <dbReference type="NCBIfam" id="TIGR01307"/>
    </source>
</evidence>
<feature type="binding site" evidence="9 12">
    <location>
        <position position="193"/>
    </location>
    <ligand>
        <name>substrate</name>
    </ligand>
</feature>